<evidence type="ECO:0000313" key="1">
    <source>
        <dbReference type="EMBL" id="HAT3810351.1"/>
    </source>
</evidence>
<dbReference type="AlphaFoldDB" id="A0AAN5MHX0"/>
<name>A0AAN5MHX0_MORMO</name>
<dbReference type="Proteomes" id="UP000865968">
    <property type="component" value="Unassembled WGS sequence"/>
</dbReference>
<sequence>MNINNYYTIASGIFGTENKSGQDEYIKSGAGSDDISNIIFDEVILELYYSELCNINLALSDPLITEEQALKELNEYNKIIRTPGVKAFISTTKNELSDKIKDIDESIQYYFLKKEMVTFGYFVDRMDIASKYSHDIGVKNYRDGLSQYTDFYKRVTGLLSSYGEYNKGVIDDGKKTKFKQILFYYDLHNELMRYYPVTGDLKNDKGKDCSIYKSKFEIDISNGMNNCSVYIDDKLIDSGVSYDDAFKKMEYFFSVTKYPVSGTRIIKKINAEKNSIANVDKITGMIDVIVMPEALLQWLEIPVNKEDYEAIDSFFDNSINILRYYNGADNGDYSAVAKLYENALRKTREISNKGLEGSYYTKTASLKKDEIWHLDQGSISSYNTKIDGIKKELQMTIDEFSQRYNTINSNYDNMLRVITTMISELTQELKGFLRI</sequence>
<reference evidence="1" key="1">
    <citation type="journal article" date="2018" name="Genome Biol.">
        <title>SKESA: strategic k-mer extension for scrupulous assemblies.</title>
        <authorList>
            <person name="Souvorov A."/>
            <person name="Agarwala R."/>
            <person name="Lipman D.J."/>
        </authorList>
    </citation>
    <scope>NUCLEOTIDE SEQUENCE</scope>
    <source>
        <strain evidence="1">Morganella morganii ARLG-3209</strain>
    </source>
</reference>
<evidence type="ECO:0000313" key="2">
    <source>
        <dbReference type="Proteomes" id="UP000865968"/>
    </source>
</evidence>
<dbReference type="EMBL" id="DACSWI010000011">
    <property type="protein sequence ID" value="HAT3810351.1"/>
    <property type="molecule type" value="Genomic_DNA"/>
</dbReference>
<proteinExistence type="predicted"/>
<organism evidence="1 2">
    <name type="scientific">Morganella morganii</name>
    <name type="common">Proteus morganii</name>
    <dbReference type="NCBI Taxonomy" id="582"/>
    <lineage>
        <taxon>Bacteria</taxon>
        <taxon>Pseudomonadati</taxon>
        <taxon>Pseudomonadota</taxon>
        <taxon>Gammaproteobacteria</taxon>
        <taxon>Enterobacterales</taxon>
        <taxon>Morganellaceae</taxon>
        <taxon>Morganella</taxon>
    </lineage>
</organism>
<dbReference type="Gene3D" id="1.20.1710.10">
    <property type="entry name" value="IpaD-like"/>
    <property type="match status" value="2"/>
</dbReference>
<gene>
    <name evidence="1" type="ORF">I8608_003244</name>
</gene>
<accession>A0AAN5MHX0</accession>
<dbReference type="SUPFAM" id="SSF140693">
    <property type="entry name" value="IpaD-like"/>
    <property type="match status" value="1"/>
</dbReference>
<evidence type="ECO:0008006" key="3">
    <source>
        <dbReference type="Google" id="ProtNLM"/>
    </source>
</evidence>
<dbReference type="InterPro" id="IPR036708">
    <property type="entry name" value="BipD-like_sf"/>
</dbReference>
<comment type="caution">
    <text evidence="1">The sequence shown here is derived from an EMBL/GenBank/DDBJ whole genome shotgun (WGS) entry which is preliminary data.</text>
</comment>
<protein>
    <recommendedName>
        <fullName evidence="3">Cell invasion protein SipD</fullName>
    </recommendedName>
</protein>
<reference evidence="1" key="2">
    <citation type="submission" date="2020-10" db="EMBL/GenBank/DDBJ databases">
        <authorList>
            <consortium name="NCBI Pathogen Detection Project"/>
        </authorList>
    </citation>
    <scope>NUCLEOTIDE SEQUENCE</scope>
    <source>
        <strain evidence="1">Morganella morganii ARLG-3209</strain>
    </source>
</reference>